<dbReference type="RefSeq" id="WP_184622816.1">
    <property type="nucleotide sequence ID" value="NZ_JACHCC010000002.1"/>
</dbReference>
<dbReference type="InterPro" id="IPR012334">
    <property type="entry name" value="Pectin_lyas_fold"/>
</dbReference>
<organism evidence="1 2">
    <name type="scientific">Pedobacter cryoconitis</name>
    <dbReference type="NCBI Taxonomy" id="188932"/>
    <lineage>
        <taxon>Bacteria</taxon>
        <taxon>Pseudomonadati</taxon>
        <taxon>Bacteroidota</taxon>
        <taxon>Sphingobacteriia</taxon>
        <taxon>Sphingobacteriales</taxon>
        <taxon>Sphingobacteriaceae</taxon>
        <taxon>Pedobacter</taxon>
    </lineage>
</organism>
<dbReference type="Gene3D" id="2.160.20.10">
    <property type="entry name" value="Single-stranded right-handed beta-helix, Pectin lyase-like"/>
    <property type="match status" value="1"/>
</dbReference>
<sequence>MIFQNIAELKNKMGIPAPDNYAEVLGYHSPGDGGGGNFYWDNNSSDNINDGTIFQVNGVQNGRWKRVYSGAINVKWFGAEGNGNIDDTGSLQNCLNYSDNIYIEKGDYKITGKLSVINKSLSILSSPDAYLNKKFTGDSLIIFKDCPVINFNVNIRSSLPDVLKFNDQGIWDNIPQFRVEGLEGSIFSFQQCAMINIHNCNISDVYGYTIFSFSDGFINFTETNIHDNCFVDSCIQTWGNENINIDRNMFSNIALIPDKFTVIKNGTELPQTFSETKYAWQFGQVLSIIGNSMQVTNNVFENVSGLSIGADHNTTGTNLKESKILISNNLFQADSDRLRGANPPGFIWIENHQSAKVTGNRFTYKKRALFDGKFQLCRFAVARFNTEKPYFEYSDNTYLSVQNVNDTTATINILTHNDDTVINIKNNQHFAPLSDFIYIDTVSAVRPCEYLNIQGNEVVCKEFVMGYNAEAFTGANFFKLPKQINIMNNPKIICSGDFFNQRGEYGDTDLNLNITGNNIVDAKKISLINGTLTANIFSNNAASTEIFWNWAPTSSQISSINIIGNPNLGKVSLLSSSQLNCNISENVIHNEVVLKDISRESYIKGNIFLNTLTLSGISNSIHILNNLFKSRLLLVNATLNKTDISHNTFEGNGLGIYGFEPSSVSLKLTYTNIISNIFLSDVTFNPIEFQDFTQYQGLNFITNNQNINRNNDPAMSICNKIGNPNLIISPVAGNTSQRPTGQPIGFEYLDLTIQKKIIWWGSSWKDTIGNIV</sequence>
<dbReference type="EMBL" id="JACHCC010000002">
    <property type="protein sequence ID" value="MBB6498563.1"/>
    <property type="molecule type" value="Genomic_DNA"/>
</dbReference>
<accession>A0A7X0J0I5</accession>
<evidence type="ECO:0008006" key="3">
    <source>
        <dbReference type="Google" id="ProtNLM"/>
    </source>
</evidence>
<protein>
    <recommendedName>
        <fullName evidence="3">Right handed beta helix domain-containing protein</fullName>
    </recommendedName>
</protein>
<proteinExistence type="predicted"/>
<evidence type="ECO:0000313" key="2">
    <source>
        <dbReference type="Proteomes" id="UP000521017"/>
    </source>
</evidence>
<comment type="caution">
    <text evidence="1">The sequence shown here is derived from an EMBL/GenBank/DDBJ whole genome shotgun (WGS) entry which is preliminary data.</text>
</comment>
<evidence type="ECO:0000313" key="1">
    <source>
        <dbReference type="EMBL" id="MBB6498563.1"/>
    </source>
</evidence>
<dbReference type="SUPFAM" id="SSF51126">
    <property type="entry name" value="Pectin lyase-like"/>
    <property type="match status" value="1"/>
</dbReference>
<gene>
    <name evidence="1" type="ORF">HDF25_000700</name>
</gene>
<name>A0A7X0J0I5_9SPHI</name>
<dbReference type="Proteomes" id="UP000521017">
    <property type="component" value="Unassembled WGS sequence"/>
</dbReference>
<dbReference type="AlphaFoldDB" id="A0A7X0J0I5"/>
<dbReference type="InterPro" id="IPR011050">
    <property type="entry name" value="Pectin_lyase_fold/virulence"/>
</dbReference>
<reference evidence="1 2" key="1">
    <citation type="submission" date="2020-08" db="EMBL/GenBank/DDBJ databases">
        <title>Genomic Encyclopedia of Type Strains, Phase IV (KMG-V): Genome sequencing to study the core and pangenomes of soil and plant-associated prokaryotes.</title>
        <authorList>
            <person name="Whitman W."/>
        </authorList>
    </citation>
    <scope>NUCLEOTIDE SEQUENCE [LARGE SCALE GENOMIC DNA]</scope>
    <source>
        <strain evidence="1 2">M2T3</strain>
    </source>
</reference>